<sequence>MKIAIFCFFFFIIFVLSSFAEVQKNESLSLTYEQIEKHLKNEVKLFSILNKVDRTCVKEKIKLASGSSKFHSKFFVNFVTLCGFYLCCEERKTLVEFTLEKFSELQDKIFESKIDCFKNELKNLDANLKIVKDFDPKSLKFKQDDCRQEISAYDIDKFIKIFTFGEKIDETTCGIFTENYFKIYFYSALVLNYGKLSTDSLKIAKQEIIDIDEKKTFEACNCVLDKI</sequence>
<keyword evidence="1" id="KW-0732">Signal</keyword>
<organism evidence="2 3">
    <name type="scientific">Polypedilum vanderplanki</name>
    <name type="common">Sleeping chironomid midge</name>
    <dbReference type="NCBI Taxonomy" id="319348"/>
    <lineage>
        <taxon>Eukaryota</taxon>
        <taxon>Metazoa</taxon>
        <taxon>Ecdysozoa</taxon>
        <taxon>Arthropoda</taxon>
        <taxon>Hexapoda</taxon>
        <taxon>Insecta</taxon>
        <taxon>Pterygota</taxon>
        <taxon>Neoptera</taxon>
        <taxon>Endopterygota</taxon>
        <taxon>Diptera</taxon>
        <taxon>Nematocera</taxon>
        <taxon>Chironomoidea</taxon>
        <taxon>Chironomidae</taxon>
        <taxon>Chironominae</taxon>
        <taxon>Polypedilum</taxon>
        <taxon>Polypedilum</taxon>
    </lineage>
</organism>
<dbReference type="EMBL" id="JADBJN010000004">
    <property type="protein sequence ID" value="KAG5666600.1"/>
    <property type="molecule type" value="Genomic_DNA"/>
</dbReference>
<dbReference type="AlphaFoldDB" id="A0A9J6BAJ1"/>
<feature type="chain" id="PRO_5039890438" evidence="1">
    <location>
        <begin position="21"/>
        <end position="227"/>
    </location>
</feature>
<evidence type="ECO:0000313" key="3">
    <source>
        <dbReference type="Proteomes" id="UP001107558"/>
    </source>
</evidence>
<gene>
    <name evidence="2" type="ORF">PVAND_014618</name>
</gene>
<reference evidence="2" key="1">
    <citation type="submission" date="2021-03" db="EMBL/GenBank/DDBJ databases">
        <title>Chromosome level genome of the anhydrobiotic midge Polypedilum vanderplanki.</title>
        <authorList>
            <person name="Yoshida Y."/>
            <person name="Kikawada T."/>
            <person name="Gusev O."/>
        </authorList>
    </citation>
    <scope>NUCLEOTIDE SEQUENCE</scope>
    <source>
        <strain evidence="2">NIAS01</strain>
        <tissue evidence="2">Whole body or cell culture</tissue>
    </source>
</reference>
<protein>
    <submittedName>
        <fullName evidence="2">Uncharacterized protein</fullName>
    </submittedName>
</protein>
<proteinExistence type="predicted"/>
<comment type="caution">
    <text evidence="2">The sequence shown here is derived from an EMBL/GenBank/DDBJ whole genome shotgun (WGS) entry which is preliminary data.</text>
</comment>
<accession>A0A9J6BAJ1</accession>
<dbReference type="Proteomes" id="UP001107558">
    <property type="component" value="Chromosome 4"/>
</dbReference>
<feature type="signal peptide" evidence="1">
    <location>
        <begin position="1"/>
        <end position="20"/>
    </location>
</feature>
<keyword evidence="3" id="KW-1185">Reference proteome</keyword>
<evidence type="ECO:0000313" key="2">
    <source>
        <dbReference type="EMBL" id="KAG5666600.1"/>
    </source>
</evidence>
<evidence type="ECO:0000256" key="1">
    <source>
        <dbReference type="SAM" id="SignalP"/>
    </source>
</evidence>
<name>A0A9J6BAJ1_POLVA</name>